<organism evidence="1 2">
    <name type="scientific">Pseudomonas syringae pv. apii</name>
    <dbReference type="NCBI Taxonomy" id="81036"/>
    <lineage>
        <taxon>Bacteria</taxon>
        <taxon>Pseudomonadati</taxon>
        <taxon>Pseudomonadota</taxon>
        <taxon>Gammaproteobacteria</taxon>
        <taxon>Pseudomonadales</taxon>
        <taxon>Pseudomonadaceae</taxon>
        <taxon>Pseudomonas</taxon>
    </lineage>
</organism>
<proteinExistence type="predicted"/>
<evidence type="ECO:0000313" key="1">
    <source>
        <dbReference type="EMBL" id="RMU73777.1"/>
    </source>
</evidence>
<comment type="caution">
    <text evidence="1">The sequence shown here is derived from an EMBL/GenBank/DDBJ whole genome shotgun (WGS) entry which is preliminary data.</text>
</comment>
<evidence type="ECO:0000313" key="2">
    <source>
        <dbReference type="Proteomes" id="UP000271152"/>
    </source>
</evidence>
<dbReference type="AlphaFoldDB" id="A0A3M5WVY3"/>
<dbReference type="EMBL" id="RBUG01000060">
    <property type="protein sequence ID" value="RMU73777.1"/>
    <property type="molecule type" value="Genomic_DNA"/>
</dbReference>
<dbReference type="Proteomes" id="UP000271152">
    <property type="component" value="Unassembled WGS sequence"/>
</dbReference>
<accession>A0A3M5WVY3</accession>
<protein>
    <submittedName>
        <fullName evidence="1">Uncharacterized protein</fullName>
    </submittedName>
</protein>
<name>A0A3M5WVY3_9PSED</name>
<sequence>MSCSKSALSAQNRTQSVQNCMPTRSMGTIVLLRTLGVPHAPA</sequence>
<gene>
    <name evidence="1" type="ORF">ALP23_04880</name>
</gene>
<reference evidence="1 2" key="1">
    <citation type="submission" date="2018-08" db="EMBL/GenBank/DDBJ databases">
        <title>Recombination of ecologically and evolutionarily significant loci maintains genetic cohesion in the Pseudomonas syringae species complex.</title>
        <authorList>
            <person name="Dillon M."/>
            <person name="Thakur S."/>
            <person name="Almeida R.N.D."/>
            <person name="Weir B.S."/>
            <person name="Guttman D.S."/>
        </authorList>
    </citation>
    <scope>NUCLEOTIDE SEQUENCE [LARGE SCALE GENOMIC DNA]</scope>
    <source>
        <strain evidence="1 2">ICMP 11947</strain>
    </source>
</reference>